<proteinExistence type="predicted"/>
<sequence>MLDALLRGFAYATAFVYVLIAYAARQTRIKTATDGWLDMIAADFFGASLLRKPGQSDASFRARILADLFREQATRNGLVKVLPPLTGRAPRILEPQRPLDTGSYGGPLLGYSLAGGYGSMLLPYQAFVTAFLPAGTGIPYVAGYGTPNGGYGQASQAELASIRMIQDAVTDAEIYAAIDSVKPARTIVWTHISN</sequence>
<dbReference type="RefSeq" id="WP_004085883.1">
    <property type="nucleotide sequence ID" value="NZ_CP047134.1"/>
</dbReference>
<dbReference type="InterPro" id="IPR016884">
    <property type="entry name" value="UCP028438"/>
</dbReference>
<accession>A0A9Q4MID3</accession>
<organism evidence="2 3">
    <name type="scientific">Xylella fastidiosa subsp. multiplex</name>
    <dbReference type="NCBI Taxonomy" id="644357"/>
    <lineage>
        <taxon>Bacteria</taxon>
        <taxon>Pseudomonadati</taxon>
        <taxon>Pseudomonadota</taxon>
        <taxon>Gammaproteobacteria</taxon>
        <taxon>Lysobacterales</taxon>
        <taxon>Lysobacteraceae</taxon>
        <taxon>Xylella</taxon>
    </lineage>
</organism>
<dbReference type="EMBL" id="VDCJ01000340">
    <property type="protein sequence ID" value="MRU23489.1"/>
    <property type="molecule type" value="Genomic_DNA"/>
</dbReference>
<reference evidence="2" key="2">
    <citation type="journal article" date="2020" name="Appl. Environ. Microbiol.">
        <title>Multiple intercontinental introductions associated with the emergence of a plant pathogen in Europe.</title>
        <authorList>
            <person name="Landa B.B."/>
            <person name="Castillo A.I."/>
            <person name="Giampetruzzi A."/>
            <person name="Kahn A."/>
            <person name="Roman-Ecija M."/>
            <person name="Velasco-Amo M.P."/>
            <person name="Navas-Cortes J.A."/>
            <person name="Marco-Noales E."/>
            <person name="Barbe S."/>
            <person name="Moralejo E."/>
            <person name="Coletta-Filho H.D."/>
            <person name="Saldarelli P."/>
            <person name="Saponari M."/>
            <person name="Almeida R.P.P."/>
        </authorList>
    </citation>
    <scope>NUCLEOTIDE SEQUENCE</scope>
    <source>
        <strain evidence="2">XYL1981</strain>
    </source>
</reference>
<name>A0A9Q4MID3_XYLFS</name>
<comment type="caution">
    <text evidence="2">The sequence shown here is derived from an EMBL/GenBank/DDBJ whole genome shotgun (WGS) entry which is preliminary data.</text>
</comment>
<gene>
    <name evidence="2" type="ORF">FG476_05220</name>
</gene>
<reference evidence="2" key="1">
    <citation type="submission" date="2019-05" db="EMBL/GenBank/DDBJ databases">
        <authorList>
            <person name="Castillo A."/>
            <person name="Giampetruzzi A."/>
            <person name="Landa B."/>
            <person name="Saponari M."/>
            <person name="Almeida R.P.P."/>
            <person name="Moralejo E."/>
            <person name="Marco-Noales E."/>
            <person name="Velasco-Amo M.P."/>
            <person name="Roman-Ecija M."/>
            <person name="Navarro I."/>
            <person name="Monterde A."/>
            <person name="Barbe S."/>
        </authorList>
    </citation>
    <scope>NUCLEOTIDE SEQUENCE</scope>
    <source>
        <strain evidence="2">XYL1981</strain>
    </source>
</reference>
<evidence type="ECO:0000313" key="2">
    <source>
        <dbReference type="EMBL" id="MRU23489.1"/>
    </source>
</evidence>
<keyword evidence="1" id="KW-0812">Transmembrane</keyword>
<keyword evidence="1" id="KW-1133">Transmembrane helix</keyword>
<dbReference type="PIRSF" id="PIRSF028438">
    <property type="entry name" value="UCP028438"/>
    <property type="match status" value="1"/>
</dbReference>
<keyword evidence="1" id="KW-0472">Membrane</keyword>
<protein>
    <submittedName>
        <fullName evidence="2">Uncharacterized protein</fullName>
    </submittedName>
</protein>
<evidence type="ECO:0000313" key="3">
    <source>
        <dbReference type="Proteomes" id="UP000474061"/>
    </source>
</evidence>
<dbReference type="AlphaFoldDB" id="A0A9Q4MID3"/>
<dbReference type="Proteomes" id="UP000474061">
    <property type="component" value="Unassembled WGS sequence"/>
</dbReference>
<feature type="transmembrane region" description="Helical" evidence="1">
    <location>
        <begin position="6"/>
        <end position="24"/>
    </location>
</feature>
<evidence type="ECO:0000256" key="1">
    <source>
        <dbReference type="SAM" id="Phobius"/>
    </source>
</evidence>